<dbReference type="SMART" id="SM00906">
    <property type="entry name" value="Fungal_trans"/>
    <property type="match status" value="1"/>
</dbReference>
<organism evidence="4 5">
    <name type="scientific">Vanrija albida</name>
    <dbReference type="NCBI Taxonomy" id="181172"/>
    <lineage>
        <taxon>Eukaryota</taxon>
        <taxon>Fungi</taxon>
        <taxon>Dikarya</taxon>
        <taxon>Basidiomycota</taxon>
        <taxon>Agaricomycotina</taxon>
        <taxon>Tremellomycetes</taxon>
        <taxon>Trichosporonales</taxon>
        <taxon>Trichosporonaceae</taxon>
        <taxon>Vanrija</taxon>
    </lineage>
</organism>
<dbReference type="PANTHER" id="PTHR31001">
    <property type="entry name" value="UNCHARACTERIZED TRANSCRIPTIONAL REGULATORY PROTEIN"/>
    <property type="match status" value="1"/>
</dbReference>
<dbReference type="GeneID" id="95982254"/>
<dbReference type="PANTHER" id="PTHR31001:SF87">
    <property type="entry name" value="COL-21"/>
    <property type="match status" value="1"/>
</dbReference>
<evidence type="ECO:0000256" key="1">
    <source>
        <dbReference type="ARBA" id="ARBA00004123"/>
    </source>
</evidence>
<dbReference type="InterPro" id="IPR050613">
    <property type="entry name" value="Sec_Metabolite_Reg"/>
</dbReference>
<comment type="subcellular location">
    <subcellularLocation>
        <location evidence="1">Nucleus</location>
    </subcellularLocation>
</comment>
<dbReference type="RefSeq" id="XP_069213388.1">
    <property type="nucleotide sequence ID" value="XM_069349844.1"/>
</dbReference>
<feature type="domain" description="Xylanolytic transcriptional activator regulatory" evidence="3">
    <location>
        <begin position="241"/>
        <end position="316"/>
    </location>
</feature>
<evidence type="ECO:0000259" key="3">
    <source>
        <dbReference type="SMART" id="SM00906"/>
    </source>
</evidence>
<dbReference type="EMBL" id="JBBXJM010000001">
    <property type="protein sequence ID" value="KAL1413444.1"/>
    <property type="molecule type" value="Genomic_DNA"/>
</dbReference>
<gene>
    <name evidence="4" type="ORF">Q8F55_001211</name>
</gene>
<accession>A0ABR3QFF1</accession>
<keyword evidence="2" id="KW-0539">Nucleus</keyword>
<dbReference type="Pfam" id="PF04082">
    <property type="entry name" value="Fungal_trans"/>
    <property type="match status" value="1"/>
</dbReference>
<name>A0ABR3QFF1_9TREE</name>
<reference evidence="4 5" key="1">
    <citation type="submission" date="2023-08" db="EMBL/GenBank/DDBJ databases">
        <title>Annotated Genome Sequence of Vanrija albida AlHP1.</title>
        <authorList>
            <person name="Herzog R."/>
        </authorList>
    </citation>
    <scope>NUCLEOTIDE SEQUENCE [LARGE SCALE GENOMIC DNA]</scope>
    <source>
        <strain evidence="4 5">AlHP1</strain>
    </source>
</reference>
<evidence type="ECO:0000313" key="4">
    <source>
        <dbReference type="EMBL" id="KAL1413444.1"/>
    </source>
</evidence>
<evidence type="ECO:0000256" key="2">
    <source>
        <dbReference type="ARBA" id="ARBA00023242"/>
    </source>
</evidence>
<dbReference type="InterPro" id="IPR007219">
    <property type="entry name" value="XnlR_reg_dom"/>
</dbReference>
<evidence type="ECO:0000313" key="5">
    <source>
        <dbReference type="Proteomes" id="UP001565368"/>
    </source>
</evidence>
<proteinExistence type="predicted"/>
<dbReference type="CDD" id="cd12148">
    <property type="entry name" value="fungal_TF_MHR"/>
    <property type="match status" value="1"/>
</dbReference>
<dbReference type="Proteomes" id="UP001565368">
    <property type="component" value="Unassembled WGS sequence"/>
</dbReference>
<protein>
    <recommendedName>
        <fullName evidence="3">Xylanolytic transcriptional activator regulatory domain-containing protein</fullName>
    </recommendedName>
</protein>
<sequence>MVNCVGGLEGRSALQRWRRTHPPATSPPPLAASLPSLVPKTEPGVLVDADEIPSGGNQDAYIRDVDQQAGARNPQPQFGGRKVDLKLNDHGSFREQLAQITEEGEYATLQKFIQNLPEREYADRLVDFFFKKINYVRYPIDERLFRKAFEAVYSAAGQVTEESVRALPLISAVLATACRLAPAEDVHPKEMERQSVRLYWDAQFSLTISTQLNPMNIRLVETRIVLGLYLIIVQGRRLAEGWSMFQAAVAAGQIVGLHRDGTKVAAELDPYMIEYRRRLWSYLCHADATFSCLLNRPPSIDPMFSDTKPPSNIDLKALVGAGSLVEGKPMSETTDATYLILRKRLAVIVTQIVRNFQRVDRDPTYDEVLALDAQLTQLRNDLPPQFRMNDTDKSKDKDIWYLPIHRYYIQTEILHFTIILHRPWFLRDLKSDRYEHSRRACAEATRTDFWKRSHFRDDVPDFFETLRGGSLRQFMPAMVAGISLLLEPEGEYADIHRQIVDRFLGDHDKHLPDGYSREEVEIVANLKRHDKGRAMYVAKSGRGSPVQDARPSLQDDAATVSTPLVYERSTSDLNGSASRGGDNVVIDESQTTAGSWEPQDWWNALVGVGHPSSLEWISGLQEVPGDSMLLGADTNQAPHGDWARTTSPLPMGGRWDQEQLGFQMPGPGSPTQLSRMADGLIHSLHASLVS</sequence>
<comment type="caution">
    <text evidence="4">The sequence shown here is derived from an EMBL/GenBank/DDBJ whole genome shotgun (WGS) entry which is preliminary data.</text>
</comment>
<keyword evidence="5" id="KW-1185">Reference proteome</keyword>